<dbReference type="EMBL" id="JAACXV010000160">
    <property type="protein sequence ID" value="KAF7282675.1"/>
    <property type="molecule type" value="Genomic_DNA"/>
</dbReference>
<accession>A0A834MJR0</accession>
<dbReference type="AlphaFoldDB" id="A0A834MJR0"/>
<name>A0A834MJR0_RHYFE</name>
<protein>
    <submittedName>
        <fullName evidence="2">Uncharacterized protein</fullName>
    </submittedName>
</protein>
<gene>
    <name evidence="2" type="ORF">GWI33_002145</name>
</gene>
<proteinExistence type="predicted"/>
<dbReference type="Proteomes" id="UP000625711">
    <property type="component" value="Unassembled WGS sequence"/>
</dbReference>
<feature type="region of interest" description="Disordered" evidence="1">
    <location>
        <begin position="55"/>
        <end position="74"/>
    </location>
</feature>
<comment type="caution">
    <text evidence="2">The sequence shown here is derived from an EMBL/GenBank/DDBJ whole genome shotgun (WGS) entry which is preliminary data.</text>
</comment>
<keyword evidence="3" id="KW-1185">Reference proteome</keyword>
<evidence type="ECO:0000313" key="3">
    <source>
        <dbReference type="Proteomes" id="UP000625711"/>
    </source>
</evidence>
<evidence type="ECO:0000313" key="2">
    <source>
        <dbReference type="EMBL" id="KAF7282675.1"/>
    </source>
</evidence>
<evidence type="ECO:0000256" key="1">
    <source>
        <dbReference type="SAM" id="MobiDB-lite"/>
    </source>
</evidence>
<sequence length="106" mass="11741">MKGSNFVCAEIPTARYRSIKPRKPFRCHGRVPAADMTMSLKIGSGNLARFSALPSTSSASVTDSEHDSSAGSRKPRRIECLGLGHWLRLRLVHYTRCRSFFLSSAV</sequence>
<reference evidence="2" key="1">
    <citation type="submission" date="2020-08" db="EMBL/GenBank/DDBJ databases">
        <title>Genome sequencing and assembly of the red palm weevil Rhynchophorus ferrugineus.</title>
        <authorList>
            <person name="Dias G.B."/>
            <person name="Bergman C.M."/>
            <person name="Manee M."/>
        </authorList>
    </citation>
    <scope>NUCLEOTIDE SEQUENCE</scope>
    <source>
        <strain evidence="2">AA-2017</strain>
        <tissue evidence="2">Whole larva</tissue>
    </source>
</reference>
<organism evidence="2 3">
    <name type="scientific">Rhynchophorus ferrugineus</name>
    <name type="common">Red palm weevil</name>
    <name type="synonym">Curculio ferrugineus</name>
    <dbReference type="NCBI Taxonomy" id="354439"/>
    <lineage>
        <taxon>Eukaryota</taxon>
        <taxon>Metazoa</taxon>
        <taxon>Ecdysozoa</taxon>
        <taxon>Arthropoda</taxon>
        <taxon>Hexapoda</taxon>
        <taxon>Insecta</taxon>
        <taxon>Pterygota</taxon>
        <taxon>Neoptera</taxon>
        <taxon>Endopterygota</taxon>
        <taxon>Coleoptera</taxon>
        <taxon>Polyphaga</taxon>
        <taxon>Cucujiformia</taxon>
        <taxon>Curculionidae</taxon>
        <taxon>Dryophthorinae</taxon>
        <taxon>Rhynchophorus</taxon>
    </lineage>
</organism>